<organism evidence="7 8">
    <name type="scientific">Dioscorea zingiberensis</name>
    <dbReference type="NCBI Taxonomy" id="325984"/>
    <lineage>
        <taxon>Eukaryota</taxon>
        <taxon>Viridiplantae</taxon>
        <taxon>Streptophyta</taxon>
        <taxon>Embryophyta</taxon>
        <taxon>Tracheophyta</taxon>
        <taxon>Spermatophyta</taxon>
        <taxon>Magnoliopsida</taxon>
        <taxon>Liliopsida</taxon>
        <taxon>Dioscoreales</taxon>
        <taxon>Dioscoreaceae</taxon>
        <taxon>Dioscorea</taxon>
    </lineage>
</organism>
<dbReference type="GO" id="GO:0046982">
    <property type="term" value="F:protein heterodimerization activity"/>
    <property type="evidence" value="ECO:0007669"/>
    <property type="project" value="InterPro"/>
</dbReference>
<dbReference type="InterPro" id="IPR009072">
    <property type="entry name" value="Histone-fold"/>
</dbReference>
<dbReference type="Pfam" id="PF00855">
    <property type="entry name" value="PWWP"/>
    <property type="match status" value="1"/>
</dbReference>
<dbReference type="InterPro" id="IPR003956">
    <property type="entry name" value="Transcrpt_fac_NFYB/HAP3_CS"/>
</dbReference>
<evidence type="ECO:0000256" key="2">
    <source>
        <dbReference type="ARBA" id="ARBA00023015"/>
    </source>
</evidence>
<evidence type="ECO:0000259" key="6">
    <source>
        <dbReference type="PROSITE" id="PS50812"/>
    </source>
</evidence>
<comment type="similarity">
    <text evidence="1">Belongs to the NFYB/HAP3 subunit family.</text>
</comment>
<dbReference type="Proteomes" id="UP001085076">
    <property type="component" value="Miscellaneous, Linkage group lg03"/>
</dbReference>
<evidence type="ECO:0000256" key="4">
    <source>
        <dbReference type="ARBA" id="ARBA00023163"/>
    </source>
</evidence>
<reference evidence="7" key="1">
    <citation type="submission" date="2021-03" db="EMBL/GenBank/DDBJ databases">
        <authorList>
            <person name="Li Z."/>
            <person name="Yang C."/>
        </authorList>
    </citation>
    <scope>NUCLEOTIDE SEQUENCE</scope>
    <source>
        <strain evidence="7">Dzin_1.0</strain>
        <tissue evidence="7">Leaf</tissue>
    </source>
</reference>
<feature type="region of interest" description="Disordered" evidence="5">
    <location>
        <begin position="669"/>
        <end position="696"/>
    </location>
</feature>
<dbReference type="PROSITE" id="PS50812">
    <property type="entry name" value="PWWP"/>
    <property type="match status" value="1"/>
</dbReference>
<protein>
    <recommendedName>
        <fullName evidence="6">PWWP domain-containing protein</fullName>
    </recommendedName>
</protein>
<dbReference type="GO" id="GO:0006355">
    <property type="term" value="P:regulation of DNA-templated transcription"/>
    <property type="evidence" value="ECO:0007669"/>
    <property type="project" value="InterPro"/>
</dbReference>
<evidence type="ECO:0000256" key="5">
    <source>
        <dbReference type="SAM" id="MobiDB-lite"/>
    </source>
</evidence>
<dbReference type="PANTHER" id="PTHR42851:SF4">
    <property type="entry name" value="PWWP DOMAIN-CONTAINING PROTEIN"/>
    <property type="match status" value="1"/>
</dbReference>
<proteinExistence type="inferred from homology"/>
<feature type="compositionally biased region" description="Basic and acidic residues" evidence="5">
    <location>
        <begin position="576"/>
        <end position="589"/>
    </location>
</feature>
<dbReference type="InterPro" id="IPR053063">
    <property type="entry name" value="PWWP_domain_containing_PDP"/>
</dbReference>
<dbReference type="CDD" id="cd05162">
    <property type="entry name" value="PWWP"/>
    <property type="match status" value="1"/>
</dbReference>
<accession>A0A9D5HJZ4</accession>
<dbReference type="SUPFAM" id="SSF63748">
    <property type="entry name" value="Tudor/PWWP/MBT"/>
    <property type="match status" value="1"/>
</dbReference>
<sequence length="1169" mass="128354">MNVGCRIESRFELLGFGVMGWSPSVGVATPGELDLNASAVGEPGMETSEGVGFGNGVDEEEGVLPVEKRSRIEDDSRESKTIGVSGSNGVNGKRVVDLERMFGDEDLVEDAGDRVVEGNMDAEVGKSEGGDMPRIEESDDKTEIVVKMRSTMETSAGDTVMYDDQEEDVITKAKDQMEDAVIGAGLDGDWKAPIDEQKQSETARKRGRKPASWKWGTSSFNDFEYPRYNWSSGEDKTSFCVPDLVWGKVRSHPWWPGQIFDPSDASELALKHYRKDNHLVAYFGDKTFAWCDESQLKPFLTHFRQMEKQSNLDVFVNAVDCILEEVSRRTELGMTCNCIPEEAYYSLKYQNVDNAGIREGTFSAAADRFLNASSFQPDRLLEYIEMLARFPYSGTDSLDLVIAKAQLKAFYQSKGYPELPQFIFGGTLGESDAEILPSQAEKSEEDESNLTLSDMISGKRKLKAKGSLLRKRKHVVEEGRKKKSLSELMEVKLDDDIESLSRGKAYGKSEPATFGKKLKALNTDSTGPGRSKKKRLDALGDLETKIPSPTSTRPLKVGERISRIASQMTDSPSIMELKDGKSKKGEGKGGKRKGNTMGSDALPHALVRSKRNKRSIARDHSSPSEMLSLLCLVARDPLKEYGFESAIVGFFTGVRELMSSWSLEVKNHVGQNGRKRGRKRSANTKPSPSDASDSEYKQDSYWSDIIFEDSPEILIQSNCHNMEGDSLAQLLEKTKKKKKKKKKKIVEPVEEVPLVNPPRPVLDAKRLQDGPTNPAVKQDLSVERSICSFGVNPVEECSPTTLILSFTESDALPSESDLIRIFGHYGPLDEAETEVVKKNNRAKVVFKKRADAEIAFSSAGKFSIFGPALVSYRLRYSTSKPKALPNSALKTNNETSMGEVANSDVSGLEVPVMSDNAQIPAQEVTVLSNDARVEVTAKGSSESSSCHPSGHEARGNAEFQVLIELVMHIVINTLPSLLPRQIRKLSILQTRHQVSAGMSDAPGSPGGSGGEGSPRSGVREQDRYLPIANISRIMKKALPANGKIAKDAKETVQECVSEFISFITSEASDKCQKEKRKTINGDDLLWAMATLGFEDYIEPLKLYLQKYREMEGDSKATAKGGDGTLNKDAGGIPGGTPPGPSAQGISPQGSFTQGMNYMHPQFHNGDLSG</sequence>
<reference evidence="7" key="2">
    <citation type="journal article" date="2022" name="Hortic Res">
        <title>The genome of Dioscorea zingiberensis sheds light on the biosynthesis, origin and evolution of the medicinally important diosgenin saponins.</title>
        <authorList>
            <person name="Li Y."/>
            <person name="Tan C."/>
            <person name="Li Z."/>
            <person name="Guo J."/>
            <person name="Li S."/>
            <person name="Chen X."/>
            <person name="Wang C."/>
            <person name="Dai X."/>
            <person name="Yang H."/>
            <person name="Song W."/>
            <person name="Hou L."/>
            <person name="Xu J."/>
            <person name="Tong Z."/>
            <person name="Xu A."/>
            <person name="Yuan X."/>
            <person name="Wang W."/>
            <person name="Yang Q."/>
            <person name="Chen L."/>
            <person name="Sun Z."/>
            <person name="Wang K."/>
            <person name="Pan B."/>
            <person name="Chen J."/>
            <person name="Bao Y."/>
            <person name="Liu F."/>
            <person name="Qi X."/>
            <person name="Gang D.R."/>
            <person name="Wen J."/>
            <person name="Li J."/>
        </authorList>
    </citation>
    <scope>NUCLEOTIDE SEQUENCE</scope>
    <source>
        <strain evidence="7">Dzin_1.0</strain>
    </source>
</reference>
<feature type="region of interest" description="Disordered" evidence="5">
    <location>
        <begin position="570"/>
        <end position="620"/>
    </location>
</feature>
<dbReference type="InterPro" id="IPR003958">
    <property type="entry name" value="CBFA_NFYB_domain"/>
</dbReference>
<comment type="caution">
    <text evidence="7">The sequence shown here is derived from an EMBL/GenBank/DDBJ whole genome shotgun (WGS) entry which is preliminary data.</text>
</comment>
<evidence type="ECO:0000313" key="7">
    <source>
        <dbReference type="EMBL" id="KAJ0979324.1"/>
    </source>
</evidence>
<dbReference type="OrthoDB" id="62853at2759"/>
<dbReference type="InterPro" id="IPR000313">
    <property type="entry name" value="PWWP_dom"/>
</dbReference>
<dbReference type="GO" id="GO:0005634">
    <property type="term" value="C:nucleus"/>
    <property type="evidence" value="ECO:0007669"/>
    <property type="project" value="InterPro"/>
</dbReference>
<feature type="region of interest" description="Disordered" evidence="5">
    <location>
        <begin position="187"/>
        <end position="211"/>
    </location>
</feature>
<dbReference type="SMART" id="SM00293">
    <property type="entry name" value="PWWP"/>
    <property type="match status" value="1"/>
</dbReference>
<evidence type="ECO:0000256" key="3">
    <source>
        <dbReference type="ARBA" id="ARBA00023125"/>
    </source>
</evidence>
<feature type="domain" description="PWWP" evidence="6">
    <location>
        <begin position="241"/>
        <end position="302"/>
    </location>
</feature>
<dbReference type="PRINTS" id="PR00615">
    <property type="entry name" value="CCAATSUBUNTA"/>
</dbReference>
<feature type="compositionally biased region" description="Basic and acidic residues" evidence="5">
    <location>
        <begin position="188"/>
        <end position="204"/>
    </location>
</feature>
<keyword evidence="2" id="KW-0805">Transcription regulation</keyword>
<dbReference type="EMBL" id="JAGGNH010000003">
    <property type="protein sequence ID" value="KAJ0979324.1"/>
    <property type="molecule type" value="Genomic_DNA"/>
</dbReference>
<dbReference type="Gene3D" id="1.10.20.10">
    <property type="entry name" value="Histone, subunit A"/>
    <property type="match status" value="1"/>
</dbReference>
<feature type="compositionally biased region" description="Polar residues" evidence="5">
    <location>
        <begin position="1143"/>
        <end position="1155"/>
    </location>
</feature>
<feature type="region of interest" description="Disordered" evidence="5">
    <location>
        <begin position="993"/>
        <end position="1020"/>
    </location>
</feature>
<feature type="compositionally biased region" description="Basic residues" evidence="5">
    <location>
        <begin position="673"/>
        <end position="682"/>
    </location>
</feature>
<evidence type="ECO:0000256" key="1">
    <source>
        <dbReference type="ARBA" id="ARBA00009053"/>
    </source>
</evidence>
<evidence type="ECO:0000313" key="8">
    <source>
        <dbReference type="Proteomes" id="UP001085076"/>
    </source>
</evidence>
<dbReference type="PROSITE" id="PS00685">
    <property type="entry name" value="NFYB_HAP3"/>
    <property type="match status" value="1"/>
</dbReference>
<dbReference type="CDD" id="cd22907">
    <property type="entry name" value="HFD_NFYB"/>
    <property type="match status" value="1"/>
</dbReference>
<name>A0A9D5HJZ4_9LILI</name>
<dbReference type="GO" id="GO:0043565">
    <property type="term" value="F:sequence-specific DNA binding"/>
    <property type="evidence" value="ECO:0007669"/>
    <property type="project" value="InterPro"/>
</dbReference>
<dbReference type="FunFam" id="1.10.20.10:FF:000035">
    <property type="entry name" value="Nuclear transcription factor Y subunit B-3"/>
    <property type="match status" value="1"/>
</dbReference>
<feature type="region of interest" description="Disordered" evidence="5">
    <location>
        <begin position="519"/>
        <end position="554"/>
    </location>
</feature>
<keyword evidence="3" id="KW-0238">DNA-binding</keyword>
<keyword evidence="4" id="KW-0804">Transcription</keyword>
<dbReference type="SUPFAM" id="SSF47113">
    <property type="entry name" value="Histone-fold"/>
    <property type="match status" value="1"/>
</dbReference>
<feature type="region of interest" description="Disordered" evidence="5">
    <location>
        <begin position="1114"/>
        <end position="1169"/>
    </location>
</feature>
<dbReference type="Pfam" id="PF00808">
    <property type="entry name" value="CBFD_NFYB_HMF"/>
    <property type="match status" value="1"/>
</dbReference>
<keyword evidence="8" id="KW-1185">Reference proteome</keyword>
<gene>
    <name evidence="7" type="ORF">J5N97_014798</name>
</gene>
<dbReference type="AlphaFoldDB" id="A0A9D5HJZ4"/>
<dbReference type="Gene3D" id="2.30.30.140">
    <property type="match status" value="1"/>
</dbReference>
<dbReference type="PANTHER" id="PTHR42851">
    <property type="entry name" value="ALDOLASE-RELATED"/>
    <property type="match status" value="1"/>
</dbReference>